<evidence type="ECO:0000313" key="4">
    <source>
        <dbReference type="Proteomes" id="UP001412067"/>
    </source>
</evidence>
<keyword evidence="3" id="KW-0407">Ion channel</keyword>
<dbReference type="Proteomes" id="UP001412067">
    <property type="component" value="Unassembled WGS sequence"/>
</dbReference>
<dbReference type="EMBL" id="JBBWWR010000016">
    <property type="protein sequence ID" value="KAK8948093.1"/>
    <property type="molecule type" value="Genomic_DNA"/>
</dbReference>
<reference evidence="3 4" key="1">
    <citation type="journal article" date="2022" name="Nat. Plants">
        <title>Genomes of leafy and leafless Platanthera orchids illuminate the evolution of mycoheterotrophy.</title>
        <authorList>
            <person name="Li M.H."/>
            <person name="Liu K.W."/>
            <person name="Li Z."/>
            <person name="Lu H.C."/>
            <person name="Ye Q.L."/>
            <person name="Zhang D."/>
            <person name="Wang J.Y."/>
            <person name="Li Y.F."/>
            <person name="Zhong Z.M."/>
            <person name="Liu X."/>
            <person name="Yu X."/>
            <person name="Liu D.K."/>
            <person name="Tu X.D."/>
            <person name="Liu B."/>
            <person name="Hao Y."/>
            <person name="Liao X.Y."/>
            <person name="Jiang Y.T."/>
            <person name="Sun W.H."/>
            <person name="Chen J."/>
            <person name="Chen Y.Q."/>
            <person name="Ai Y."/>
            <person name="Zhai J.W."/>
            <person name="Wu S.S."/>
            <person name="Zhou Z."/>
            <person name="Hsiao Y.Y."/>
            <person name="Wu W.L."/>
            <person name="Chen Y.Y."/>
            <person name="Lin Y.F."/>
            <person name="Hsu J.L."/>
            <person name="Li C.Y."/>
            <person name="Wang Z.W."/>
            <person name="Zhao X."/>
            <person name="Zhong W.Y."/>
            <person name="Ma X.K."/>
            <person name="Ma L."/>
            <person name="Huang J."/>
            <person name="Chen G.Z."/>
            <person name="Huang M.Z."/>
            <person name="Huang L."/>
            <person name="Peng D.H."/>
            <person name="Luo Y.B."/>
            <person name="Zou S.Q."/>
            <person name="Chen S.P."/>
            <person name="Lan S."/>
            <person name="Tsai W.C."/>
            <person name="Van de Peer Y."/>
            <person name="Liu Z.J."/>
        </authorList>
    </citation>
    <scope>NUCLEOTIDE SEQUENCE [LARGE SCALE GENOMIC DNA]</scope>
    <source>
        <strain evidence="3">Lor288</strain>
    </source>
</reference>
<protein>
    <submittedName>
        <fullName evidence="3">Two-pore potassium channel 5</fullName>
    </submittedName>
</protein>
<keyword evidence="3" id="KW-0406">Ion transport</keyword>
<keyword evidence="1" id="KW-1133">Transmembrane helix</keyword>
<feature type="domain" description="Potassium channel" evidence="2">
    <location>
        <begin position="3"/>
        <end position="51"/>
    </location>
</feature>
<feature type="transmembrane region" description="Helical" evidence="1">
    <location>
        <begin position="87"/>
        <end position="104"/>
    </location>
</feature>
<evidence type="ECO:0000259" key="2">
    <source>
        <dbReference type="Pfam" id="PF07885"/>
    </source>
</evidence>
<organism evidence="3 4">
    <name type="scientific">Platanthera guangdongensis</name>
    <dbReference type="NCBI Taxonomy" id="2320717"/>
    <lineage>
        <taxon>Eukaryota</taxon>
        <taxon>Viridiplantae</taxon>
        <taxon>Streptophyta</taxon>
        <taxon>Embryophyta</taxon>
        <taxon>Tracheophyta</taxon>
        <taxon>Spermatophyta</taxon>
        <taxon>Magnoliopsida</taxon>
        <taxon>Liliopsida</taxon>
        <taxon>Asparagales</taxon>
        <taxon>Orchidaceae</taxon>
        <taxon>Orchidoideae</taxon>
        <taxon>Orchideae</taxon>
        <taxon>Orchidinae</taxon>
        <taxon>Platanthera</taxon>
    </lineage>
</organism>
<sequence>MFIEKLSFRDALYLTVVSMTTIGYGDLSFKSWNGRFFACGWLIVLILSWNIFSYAVSVILKECKRQKNLTIEDDFFRDLDPTKTIRYIFLFIIFFISMLIVIYYKNKVQ</sequence>
<comment type="caution">
    <text evidence="3">The sequence shown here is derived from an EMBL/GenBank/DDBJ whole genome shotgun (WGS) entry which is preliminary data.</text>
</comment>
<feature type="transmembrane region" description="Helical" evidence="1">
    <location>
        <begin position="35"/>
        <end position="60"/>
    </location>
</feature>
<keyword evidence="3" id="KW-0813">Transport</keyword>
<keyword evidence="4" id="KW-1185">Reference proteome</keyword>
<evidence type="ECO:0000313" key="3">
    <source>
        <dbReference type="EMBL" id="KAK8948093.1"/>
    </source>
</evidence>
<gene>
    <name evidence="3" type="primary">TPK5</name>
    <name evidence="3" type="ORF">KSP40_PGU006505</name>
</gene>
<proteinExistence type="predicted"/>
<keyword evidence="1" id="KW-0472">Membrane</keyword>
<dbReference type="Gene3D" id="1.10.287.70">
    <property type="match status" value="1"/>
</dbReference>
<keyword evidence="1" id="KW-0812">Transmembrane</keyword>
<evidence type="ECO:0000256" key="1">
    <source>
        <dbReference type="SAM" id="Phobius"/>
    </source>
</evidence>
<dbReference type="InterPro" id="IPR013099">
    <property type="entry name" value="K_chnl_dom"/>
</dbReference>
<accession>A0ABR2LSM5</accession>
<dbReference type="GO" id="GO:0034220">
    <property type="term" value="P:monoatomic ion transmembrane transport"/>
    <property type="evidence" value="ECO:0007669"/>
    <property type="project" value="UniProtKB-KW"/>
</dbReference>
<dbReference type="SUPFAM" id="SSF81324">
    <property type="entry name" value="Voltage-gated potassium channels"/>
    <property type="match status" value="1"/>
</dbReference>
<name>A0ABR2LSM5_9ASPA</name>
<dbReference type="Pfam" id="PF07885">
    <property type="entry name" value="Ion_trans_2"/>
    <property type="match status" value="1"/>
</dbReference>